<dbReference type="Pfam" id="PF02589">
    <property type="entry name" value="LUD_dom"/>
    <property type="match status" value="1"/>
</dbReference>
<dbReference type="InterPro" id="IPR009501">
    <property type="entry name" value="UCP020269"/>
</dbReference>
<dbReference type="EMBL" id="FQZS01000003">
    <property type="protein sequence ID" value="SHI44378.1"/>
    <property type="molecule type" value="Genomic_DNA"/>
</dbReference>
<evidence type="ECO:0000313" key="2">
    <source>
        <dbReference type="EMBL" id="SHI44378.1"/>
    </source>
</evidence>
<dbReference type="PANTHER" id="PTHR36179:SF2">
    <property type="entry name" value="LUD DOMAIN-CONTAINING PROTEIN"/>
    <property type="match status" value="1"/>
</dbReference>
<evidence type="ECO:0000259" key="1">
    <source>
        <dbReference type="Pfam" id="PF02589"/>
    </source>
</evidence>
<proteinExistence type="predicted"/>
<dbReference type="STRING" id="1122184.SAMN02745176_00300"/>
<gene>
    <name evidence="2" type="ORF">SAMN02745176_00300</name>
</gene>
<dbReference type="InterPro" id="IPR003741">
    <property type="entry name" value="LUD_dom"/>
</dbReference>
<evidence type="ECO:0000313" key="3">
    <source>
        <dbReference type="Proteomes" id="UP000184442"/>
    </source>
</evidence>
<dbReference type="RefSeq" id="WP_073023748.1">
    <property type="nucleotide sequence ID" value="NZ_FQZS01000003.1"/>
</dbReference>
<protein>
    <submittedName>
        <fullName evidence="2">Uncharacterized ACR, YkgG family COG1556</fullName>
    </submittedName>
</protein>
<organism evidence="2 3">
    <name type="scientific">Lutispora thermophila DSM 19022</name>
    <dbReference type="NCBI Taxonomy" id="1122184"/>
    <lineage>
        <taxon>Bacteria</taxon>
        <taxon>Bacillati</taxon>
        <taxon>Bacillota</taxon>
        <taxon>Clostridia</taxon>
        <taxon>Lutisporales</taxon>
        <taxon>Lutisporaceae</taxon>
        <taxon>Lutispora</taxon>
    </lineage>
</organism>
<dbReference type="AlphaFoldDB" id="A0A1M6B714"/>
<accession>A0A1M6B714</accession>
<dbReference type="OrthoDB" id="9809147at2"/>
<dbReference type="PIRSF" id="PIRSF020269">
    <property type="entry name" value="DUF1121"/>
    <property type="match status" value="1"/>
</dbReference>
<dbReference type="Proteomes" id="UP000184442">
    <property type="component" value="Unassembled WGS sequence"/>
</dbReference>
<dbReference type="PANTHER" id="PTHR36179">
    <property type="entry name" value="LUD_DOM DOMAIN-CONTAINING PROTEIN"/>
    <property type="match status" value="1"/>
</dbReference>
<feature type="domain" description="LUD" evidence="1">
    <location>
        <begin position="8"/>
        <end position="199"/>
    </location>
</feature>
<reference evidence="2 3" key="1">
    <citation type="submission" date="2016-11" db="EMBL/GenBank/DDBJ databases">
        <authorList>
            <person name="Jaros S."/>
            <person name="Januszkiewicz K."/>
            <person name="Wedrychowicz H."/>
        </authorList>
    </citation>
    <scope>NUCLEOTIDE SEQUENCE [LARGE SCALE GENOMIC DNA]</scope>
    <source>
        <strain evidence="2 3">DSM 19022</strain>
    </source>
</reference>
<sequence>MDKDMELKIIKNFKSRNIDVAFFETLEEARGKIMELIPLTCSVGIGNSQTLKKMNISELLRARGNIVFDKTQAQSQEESKEIKKKSLLSDWYITGTNAISTEGHIVNIDHSGNRVAAMIYGPDNVIVVIGRNKICDTLDDAVHRARSISAPLNAKRAGYNPPCLELKKCIDCKTAERVCYNLVIVEGQFAKGRMKLFIVNEELGF</sequence>
<keyword evidence="3" id="KW-1185">Reference proteome</keyword>
<name>A0A1M6B714_9FIRM</name>